<dbReference type="GO" id="GO:0043190">
    <property type="term" value="C:ATP-binding cassette (ABC) transporter complex"/>
    <property type="evidence" value="ECO:0007669"/>
    <property type="project" value="InterPro"/>
</dbReference>
<reference evidence="6 7" key="1">
    <citation type="submission" date="2016-09" db="EMBL/GenBank/DDBJ databases">
        <title>Genomic analysis reveals versatility of anaerobic energy metabolism of Geosporobacter ferrireducens IRF9 of phylum Firmicutes.</title>
        <authorList>
            <person name="Kim S.-J."/>
        </authorList>
    </citation>
    <scope>NUCLEOTIDE SEQUENCE [LARGE SCALE GENOMIC DNA]</scope>
    <source>
        <strain evidence="6 7">IRF9</strain>
    </source>
</reference>
<accession>A0A1D8GJ38</accession>
<dbReference type="GO" id="GO:1904680">
    <property type="term" value="F:peptide transmembrane transporter activity"/>
    <property type="evidence" value="ECO:0007669"/>
    <property type="project" value="TreeGrafter"/>
</dbReference>
<evidence type="ECO:0000259" key="5">
    <source>
        <dbReference type="Pfam" id="PF00496"/>
    </source>
</evidence>
<dbReference type="InterPro" id="IPR000914">
    <property type="entry name" value="SBP_5_dom"/>
</dbReference>
<dbReference type="Pfam" id="PF00496">
    <property type="entry name" value="SBP_bac_5"/>
    <property type="match status" value="1"/>
</dbReference>
<keyword evidence="3" id="KW-0813">Transport</keyword>
<evidence type="ECO:0000256" key="3">
    <source>
        <dbReference type="ARBA" id="ARBA00022448"/>
    </source>
</evidence>
<dbReference type="RefSeq" id="WP_069978065.1">
    <property type="nucleotide sequence ID" value="NZ_CP017269.1"/>
</dbReference>
<dbReference type="PIRSF" id="PIRSF002741">
    <property type="entry name" value="MppA"/>
    <property type="match status" value="1"/>
</dbReference>
<comment type="similarity">
    <text evidence="2">Belongs to the bacterial solute-binding protein 5 family.</text>
</comment>
<dbReference type="PANTHER" id="PTHR30290:SF10">
    <property type="entry name" value="PERIPLASMIC OLIGOPEPTIDE-BINDING PROTEIN-RELATED"/>
    <property type="match status" value="1"/>
</dbReference>
<dbReference type="InterPro" id="IPR030678">
    <property type="entry name" value="Peptide/Ni-bd"/>
</dbReference>
<dbReference type="Gene3D" id="3.10.105.10">
    <property type="entry name" value="Dipeptide-binding Protein, Domain 3"/>
    <property type="match status" value="1"/>
</dbReference>
<evidence type="ECO:0000256" key="4">
    <source>
        <dbReference type="ARBA" id="ARBA00022729"/>
    </source>
</evidence>
<dbReference type="FunFam" id="3.10.105.10:FF:000001">
    <property type="entry name" value="Oligopeptide ABC transporter, oligopeptide-binding protein"/>
    <property type="match status" value="1"/>
</dbReference>
<dbReference type="AlphaFoldDB" id="A0A1D8GJ38"/>
<dbReference type="PANTHER" id="PTHR30290">
    <property type="entry name" value="PERIPLASMIC BINDING COMPONENT OF ABC TRANSPORTER"/>
    <property type="match status" value="1"/>
</dbReference>
<feature type="domain" description="Solute-binding protein family 5" evidence="5">
    <location>
        <begin position="81"/>
        <end position="464"/>
    </location>
</feature>
<name>A0A1D8GJ38_9FIRM</name>
<dbReference type="EMBL" id="CP017269">
    <property type="protein sequence ID" value="AOT70852.1"/>
    <property type="molecule type" value="Genomic_DNA"/>
</dbReference>
<dbReference type="GO" id="GO:0030288">
    <property type="term" value="C:outer membrane-bounded periplasmic space"/>
    <property type="evidence" value="ECO:0007669"/>
    <property type="project" value="UniProtKB-ARBA"/>
</dbReference>
<keyword evidence="4" id="KW-0732">Signal</keyword>
<evidence type="ECO:0000256" key="2">
    <source>
        <dbReference type="ARBA" id="ARBA00005695"/>
    </source>
</evidence>
<dbReference type="Gene3D" id="3.90.76.10">
    <property type="entry name" value="Dipeptide-binding Protein, Domain 1"/>
    <property type="match status" value="1"/>
</dbReference>
<dbReference type="OrthoDB" id="9801912at2"/>
<sequence>MRSVAKALVVLLLYVSVFTGVSFAEGIYDKQAGEKAKNEKVLTVELPFISRGLDPQLCISTSEGTVINNLYEGLMREVKGKLEPAAAESYEVSKDGMRYTFKLRNTNWSDGKPVTAGDFEYAWKRLLDPQTTAEMAFMLYGVKGAEDYNQSLGTAEQVGIKAVDDRTLEVVLKEPMPQFLSILSLPMLMPVRKDGVEKSEEGWSIDPQKAVSNGPFVLEAYDSAGKALLKKNAEYWKAGDVKLDKIHVLFVPDEDAALTAYYSGEVDILNSIPVSEISRLQAEEPNFYNFPQVGTAYYVFNTSKAPLDNKLVRKALSLAVNRKVLIDQYIQGGQIPATGFTPPGLVDMEGREFHKTAGNYGIDPNDARIEEAKKLLAEAGYAEGKDFPEVELLYNTSEANKLIAETIQEMWQKNLGIKVKLISQEWVVFMDQRSQGNFHIARAGWMGDYADPVAMLELWTSSSALNDGKWKSPEFDKLIEDSKLAVGQKRFDLLYKAQDIMMEEMIVMPLYYYTDPMMVRDYVKGWERTSGGYLYFGDGADILK</sequence>
<dbReference type="GO" id="GO:0015833">
    <property type="term" value="P:peptide transport"/>
    <property type="evidence" value="ECO:0007669"/>
    <property type="project" value="TreeGrafter"/>
</dbReference>
<protein>
    <recommendedName>
        <fullName evidence="5">Solute-binding protein family 5 domain-containing protein</fullName>
    </recommendedName>
</protein>
<proteinExistence type="inferred from homology"/>
<dbReference type="InterPro" id="IPR039424">
    <property type="entry name" value="SBP_5"/>
</dbReference>
<dbReference type="Proteomes" id="UP000095743">
    <property type="component" value="Chromosome"/>
</dbReference>
<comment type="subcellular location">
    <subcellularLocation>
        <location evidence="1">Cell envelope</location>
    </subcellularLocation>
</comment>
<keyword evidence="7" id="KW-1185">Reference proteome</keyword>
<evidence type="ECO:0000313" key="6">
    <source>
        <dbReference type="EMBL" id="AOT70852.1"/>
    </source>
</evidence>
<dbReference type="KEGG" id="gfe:Gferi_15590"/>
<organism evidence="6 7">
    <name type="scientific">Geosporobacter ferrireducens</name>
    <dbReference type="NCBI Taxonomy" id="1424294"/>
    <lineage>
        <taxon>Bacteria</taxon>
        <taxon>Bacillati</taxon>
        <taxon>Bacillota</taxon>
        <taxon>Clostridia</taxon>
        <taxon>Peptostreptococcales</taxon>
        <taxon>Thermotaleaceae</taxon>
        <taxon>Geosporobacter</taxon>
    </lineage>
</organism>
<dbReference type="SUPFAM" id="SSF53850">
    <property type="entry name" value="Periplasmic binding protein-like II"/>
    <property type="match status" value="1"/>
</dbReference>
<gene>
    <name evidence="6" type="ORF">Gferi_15590</name>
</gene>
<dbReference type="STRING" id="1424294.Gferi_15590"/>
<evidence type="ECO:0000256" key="1">
    <source>
        <dbReference type="ARBA" id="ARBA00004196"/>
    </source>
</evidence>
<dbReference type="FunFam" id="3.90.76.10:FF:000001">
    <property type="entry name" value="Oligopeptide ABC transporter substrate-binding protein"/>
    <property type="match status" value="1"/>
</dbReference>
<evidence type="ECO:0000313" key="7">
    <source>
        <dbReference type="Proteomes" id="UP000095743"/>
    </source>
</evidence>
<dbReference type="CDD" id="cd08504">
    <property type="entry name" value="PBP2_OppA"/>
    <property type="match status" value="1"/>
</dbReference>
<dbReference type="Gene3D" id="3.40.190.10">
    <property type="entry name" value="Periplasmic binding protein-like II"/>
    <property type="match status" value="1"/>
</dbReference>